<feature type="transmembrane region" description="Helical" evidence="1">
    <location>
        <begin position="14"/>
        <end position="32"/>
    </location>
</feature>
<reference evidence="2 3" key="1">
    <citation type="submission" date="2016-07" db="EMBL/GenBank/DDBJ databases">
        <title>Draft genome of Scalindua rubra, obtained from a brine-seawater interface in the Red Sea, sheds light on salt adaptation in anammox bacteria.</title>
        <authorList>
            <person name="Speth D.R."/>
            <person name="Lagkouvardos I."/>
            <person name="Wang Y."/>
            <person name="Qian P.-Y."/>
            <person name="Dutilh B.E."/>
            <person name="Jetten M.S."/>
        </authorList>
    </citation>
    <scope>NUCLEOTIDE SEQUENCE [LARGE SCALE GENOMIC DNA]</scope>
    <source>
        <strain evidence="2">BSI-1</strain>
    </source>
</reference>
<protein>
    <submittedName>
        <fullName evidence="2">Uncharacterized protein</fullName>
    </submittedName>
</protein>
<dbReference type="Proteomes" id="UP000094056">
    <property type="component" value="Unassembled WGS sequence"/>
</dbReference>
<comment type="caution">
    <text evidence="2">The sequence shown here is derived from an EMBL/GenBank/DDBJ whole genome shotgun (WGS) entry which is preliminary data.</text>
</comment>
<name>A0A1E3X9T2_9BACT</name>
<proteinExistence type="predicted"/>
<organism evidence="2 3">
    <name type="scientific">Candidatus Scalindua rubra</name>
    <dbReference type="NCBI Taxonomy" id="1872076"/>
    <lineage>
        <taxon>Bacteria</taxon>
        <taxon>Pseudomonadati</taxon>
        <taxon>Planctomycetota</taxon>
        <taxon>Candidatus Brocadiia</taxon>
        <taxon>Candidatus Brocadiales</taxon>
        <taxon>Candidatus Scalinduaceae</taxon>
        <taxon>Candidatus Scalindua</taxon>
    </lineage>
</organism>
<accession>A0A1E3X9T2</accession>
<keyword evidence="1" id="KW-0812">Transmembrane</keyword>
<gene>
    <name evidence="2" type="ORF">SCARUB_02484</name>
</gene>
<evidence type="ECO:0000313" key="2">
    <source>
        <dbReference type="EMBL" id="ODS32373.1"/>
    </source>
</evidence>
<sequence>MNEVTTKALTIQEWGIIIALFISFASLFIVVYKEFLQNFKLNTSVDQIFMMRVPATNKQSLLVDMILDDLLFDAPSKQAKAIISADENLSKLATSGNREKLKLDLIEYSKRSPITYSPPDLIIDAYLSDDRFGSSFYIPLIVYNSGRKFAHITSLVLVAERQGNRSKKWAFTAFVEVDQEKILARDKIQSDLSRISLTFSGFAIGPGETKRIDPWFTPIHSIKNITISKENIQPGKYVIKIFGYDVKGEKALISEPVQFTLEKKNILETFTGSESAHYLRIDENLEDALQN</sequence>
<keyword evidence="1" id="KW-0472">Membrane</keyword>
<evidence type="ECO:0000313" key="3">
    <source>
        <dbReference type="Proteomes" id="UP000094056"/>
    </source>
</evidence>
<dbReference type="EMBL" id="MAYW01000065">
    <property type="protein sequence ID" value="ODS32373.1"/>
    <property type="molecule type" value="Genomic_DNA"/>
</dbReference>
<keyword evidence="1" id="KW-1133">Transmembrane helix</keyword>
<evidence type="ECO:0000256" key="1">
    <source>
        <dbReference type="SAM" id="Phobius"/>
    </source>
</evidence>
<dbReference type="AlphaFoldDB" id="A0A1E3X9T2"/>